<feature type="region of interest" description="Disordered" evidence="1">
    <location>
        <begin position="1"/>
        <end position="24"/>
    </location>
</feature>
<dbReference type="EMBL" id="GEBQ01028003">
    <property type="protein sequence ID" value="JAT11974.1"/>
    <property type="molecule type" value="Transcribed_RNA"/>
</dbReference>
<dbReference type="Pfam" id="PF16064">
    <property type="entry name" value="DUF4806"/>
    <property type="match status" value="1"/>
</dbReference>
<reference evidence="3" key="1">
    <citation type="submission" date="2015-11" db="EMBL/GenBank/DDBJ databases">
        <title>De novo transcriptome assembly of four potential Pierce s Disease insect vectors from Arizona vineyards.</title>
        <authorList>
            <person name="Tassone E.E."/>
        </authorList>
    </citation>
    <scope>NUCLEOTIDE SEQUENCE</scope>
</reference>
<evidence type="ECO:0000313" key="3">
    <source>
        <dbReference type="EMBL" id="JAT11974.1"/>
    </source>
</evidence>
<dbReference type="AlphaFoldDB" id="A0A1B6KLC1"/>
<dbReference type="PANTHER" id="PTHR34153">
    <property type="entry name" value="SI:CH211-262H13.3-RELATED-RELATED"/>
    <property type="match status" value="1"/>
</dbReference>
<name>A0A1B6KLC1_9HEMI</name>
<accession>A0A1B6KLC1</accession>
<organism evidence="3">
    <name type="scientific">Graphocephala atropunctata</name>
    <dbReference type="NCBI Taxonomy" id="36148"/>
    <lineage>
        <taxon>Eukaryota</taxon>
        <taxon>Metazoa</taxon>
        <taxon>Ecdysozoa</taxon>
        <taxon>Arthropoda</taxon>
        <taxon>Hexapoda</taxon>
        <taxon>Insecta</taxon>
        <taxon>Pterygota</taxon>
        <taxon>Neoptera</taxon>
        <taxon>Paraneoptera</taxon>
        <taxon>Hemiptera</taxon>
        <taxon>Auchenorrhyncha</taxon>
        <taxon>Membracoidea</taxon>
        <taxon>Cicadellidae</taxon>
        <taxon>Cicadellinae</taxon>
        <taxon>Cicadellini</taxon>
        <taxon>Graphocephala</taxon>
    </lineage>
</organism>
<evidence type="ECO:0000259" key="2">
    <source>
        <dbReference type="Pfam" id="PF16064"/>
    </source>
</evidence>
<dbReference type="PANTHER" id="PTHR34153:SF2">
    <property type="entry name" value="SI:CH211-262H13.3-RELATED"/>
    <property type="match status" value="1"/>
</dbReference>
<feature type="region of interest" description="Disordered" evidence="1">
    <location>
        <begin position="267"/>
        <end position="289"/>
    </location>
</feature>
<evidence type="ECO:0000256" key="1">
    <source>
        <dbReference type="SAM" id="MobiDB-lite"/>
    </source>
</evidence>
<gene>
    <name evidence="3" type="ORF">g.13516</name>
</gene>
<protein>
    <recommendedName>
        <fullName evidence="2">DUF4806 domain-containing protein</fullName>
    </recommendedName>
</protein>
<sequence length="621" mass="69441">MLRYHGEEESDSENQSQNCGVSKKTSTSLFRPTFSEKTIEETPFPSEVTLVLQTPPQSISPSQNSTTTLNSLTSSQEYNTSGKILQGETPLESTVLKLLQGQIQLQSLLSALTDKVVAMDSKLDTILSMQANRNETQEIEDRDLAVLRVLPVRSIQDFVAIEQKLKESSQLRHRLMKAFMTMGGSDVRSLTINIMRRIMTDEVAQSFSFTGKKPYKDEKKEAFVATQLFYVLQLAVRKVSREPFTEEKAKKHIKMWLNQAKARSNRRVERQNLRAKSDQNQREDAERVEELTPTTSCAVLLHDIVNRFQVDNANETSDMQTETQPQRVSNEDLPEVIDKGEEELIVEEYADESLMFQPGEGVGWETIAEEAVMKLEAEDNEECSSLLEEGEGPGTSFSCATAPSEPQVEMGINERKDVTVVRQDDIQVLDDRNAVTSSETVVNPSERSVTAVQSPHSSKVLSAVSQCFTMGLKICKICHIETFSTNEELIDHYRMNHKVLILPLVSTGSIVKAEKEVVSPEVNEGTDKKPALPGKISLPVNKASGDVSLPLDPLENINPPLIRFQGQISGNPDVSEVYHVISLKNIPKARRKAAKEKIADLLNFIVNQDLDPKLISFFSQI</sequence>
<dbReference type="InterPro" id="IPR032071">
    <property type="entry name" value="DUF4806"/>
</dbReference>
<proteinExistence type="predicted"/>
<feature type="domain" description="DUF4806" evidence="2">
    <location>
        <begin position="150"/>
        <end position="229"/>
    </location>
</feature>